<organism evidence="1 2">
    <name type="scientific">Canna indica</name>
    <name type="common">Indian-shot</name>
    <dbReference type="NCBI Taxonomy" id="4628"/>
    <lineage>
        <taxon>Eukaryota</taxon>
        <taxon>Viridiplantae</taxon>
        <taxon>Streptophyta</taxon>
        <taxon>Embryophyta</taxon>
        <taxon>Tracheophyta</taxon>
        <taxon>Spermatophyta</taxon>
        <taxon>Magnoliopsida</taxon>
        <taxon>Liliopsida</taxon>
        <taxon>Zingiberales</taxon>
        <taxon>Cannaceae</taxon>
        <taxon>Canna</taxon>
    </lineage>
</organism>
<dbReference type="InterPro" id="IPR006476">
    <property type="entry name" value="CHP01589_pln"/>
</dbReference>
<gene>
    <name evidence="1" type="ORF">Cni_G24579</name>
</gene>
<accession>A0AAQ3KVK4</accession>
<protein>
    <submittedName>
        <fullName evidence="1">Uncharacterized protein</fullName>
    </submittedName>
</protein>
<dbReference type="Proteomes" id="UP001327560">
    <property type="component" value="Chromosome 8"/>
</dbReference>
<evidence type="ECO:0000313" key="1">
    <source>
        <dbReference type="EMBL" id="WOL15798.1"/>
    </source>
</evidence>
<dbReference type="PANTHER" id="PTHR31871:SF55">
    <property type="entry name" value="ANGIOTENSIN-CONVERTING ENZYME 2"/>
    <property type="match status" value="1"/>
</dbReference>
<dbReference type="NCBIfam" id="TIGR01589">
    <property type="entry name" value="A_thal_3526"/>
    <property type="match status" value="1"/>
</dbReference>
<dbReference type="EMBL" id="CP136897">
    <property type="protein sequence ID" value="WOL15798.1"/>
    <property type="molecule type" value="Genomic_DNA"/>
</dbReference>
<keyword evidence="2" id="KW-1185">Reference proteome</keyword>
<evidence type="ECO:0000313" key="2">
    <source>
        <dbReference type="Proteomes" id="UP001327560"/>
    </source>
</evidence>
<sequence length="111" mass="13383">MIMKNMFPPEASFCRDRRPSLVRSNAARYIRLVQHLIEKCLTFHMERDDCVRVLAKHANIQPVITNAVWDGLLRENPGFFGSYFELLGRRRLMRAHRNAIWRHSMRSREWW</sequence>
<dbReference type="Pfam" id="PF09713">
    <property type="entry name" value="A_thal_3526"/>
    <property type="match status" value="1"/>
</dbReference>
<reference evidence="1 2" key="1">
    <citation type="submission" date="2023-10" db="EMBL/GenBank/DDBJ databases">
        <title>Chromosome-scale genome assembly provides insights into flower coloration mechanisms of Canna indica.</title>
        <authorList>
            <person name="Li C."/>
        </authorList>
    </citation>
    <scope>NUCLEOTIDE SEQUENCE [LARGE SCALE GENOMIC DNA]</scope>
    <source>
        <tissue evidence="1">Flower</tissue>
    </source>
</reference>
<dbReference type="AlphaFoldDB" id="A0AAQ3KVK4"/>
<proteinExistence type="predicted"/>
<name>A0AAQ3KVK4_9LILI</name>
<dbReference type="PANTHER" id="PTHR31871">
    <property type="entry name" value="OS02G0137100 PROTEIN"/>
    <property type="match status" value="1"/>
</dbReference>